<dbReference type="Gene3D" id="2.30.30.100">
    <property type="match status" value="1"/>
</dbReference>
<evidence type="ECO:0000313" key="1">
    <source>
        <dbReference type="EMBL" id="PXF47414.1"/>
    </source>
</evidence>
<dbReference type="EMBL" id="NBIV01000024">
    <property type="protein sequence ID" value="PXF47414.1"/>
    <property type="molecule type" value="Genomic_DNA"/>
</dbReference>
<keyword evidence="2" id="KW-1185">Reference proteome</keyword>
<dbReference type="Pfam" id="PF11095">
    <property type="entry name" value="Gemin7"/>
    <property type="match status" value="1"/>
</dbReference>
<reference evidence="1 2" key="1">
    <citation type="journal article" date="2018" name="Mol. Biol. Evol.">
        <title>Analysis of the draft genome of the red seaweed Gracilariopsis chorda provides insights into genome size evolution in Rhodophyta.</title>
        <authorList>
            <person name="Lee J."/>
            <person name="Yang E.C."/>
            <person name="Graf L."/>
            <person name="Yang J.H."/>
            <person name="Qiu H."/>
            <person name="Zel Zion U."/>
            <person name="Chan C.X."/>
            <person name="Stephens T.G."/>
            <person name="Weber A.P.M."/>
            <person name="Boo G.H."/>
            <person name="Boo S.M."/>
            <person name="Kim K.M."/>
            <person name="Shin Y."/>
            <person name="Jung M."/>
            <person name="Lee S.J."/>
            <person name="Yim H.S."/>
            <person name="Lee J.H."/>
            <person name="Bhattacharya D."/>
            <person name="Yoon H.S."/>
        </authorList>
    </citation>
    <scope>NUCLEOTIDE SEQUENCE [LARGE SCALE GENOMIC DNA]</scope>
    <source>
        <strain evidence="1 2">SKKU-2015</strain>
        <tissue evidence="1">Whole body</tissue>
    </source>
</reference>
<proteinExistence type="predicted"/>
<protein>
    <submittedName>
        <fullName evidence="1">Uncharacterized protein</fullName>
    </submittedName>
</protein>
<dbReference type="GO" id="GO:0000387">
    <property type="term" value="P:spliceosomal snRNP assembly"/>
    <property type="evidence" value="ECO:0007669"/>
    <property type="project" value="TreeGrafter"/>
</dbReference>
<dbReference type="AlphaFoldDB" id="A0A2V3IZ44"/>
<name>A0A2V3IZ44_9FLOR</name>
<dbReference type="PANTHER" id="PTHR14679">
    <property type="entry name" value="GEM-ASSOCIATED PROTEIN 7"/>
    <property type="match status" value="1"/>
</dbReference>
<comment type="caution">
    <text evidence="1">The sequence shown here is derived from an EMBL/GenBank/DDBJ whole genome shotgun (WGS) entry which is preliminary data.</text>
</comment>
<evidence type="ECO:0000313" key="2">
    <source>
        <dbReference type="Proteomes" id="UP000247409"/>
    </source>
</evidence>
<accession>A0A2V3IZ44</accession>
<dbReference type="Proteomes" id="UP000247409">
    <property type="component" value="Unassembled WGS sequence"/>
</dbReference>
<dbReference type="OrthoDB" id="70763at2759"/>
<sequence>MEECASDAAASRLRYLSSLKSMIGKGPVHLHLHDTEEPREASEILAIKPDPLAFLVKDLQTPLGCLKSAIIRGEDVRRVDVTLNKSKQS</sequence>
<gene>
    <name evidence="1" type="ORF">BWQ96_02745</name>
</gene>
<dbReference type="GO" id="GO:0034719">
    <property type="term" value="C:SMN-Sm protein complex"/>
    <property type="evidence" value="ECO:0007669"/>
    <property type="project" value="InterPro"/>
</dbReference>
<dbReference type="PANTHER" id="PTHR14679:SF1">
    <property type="entry name" value="GEM-ASSOCIATED PROTEIN 7"/>
    <property type="match status" value="1"/>
</dbReference>
<dbReference type="InterPro" id="IPR020338">
    <property type="entry name" value="SMN_gemin7"/>
</dbReference>
<organism evidence="1 2">
    <name type="scientific">Gracilariopsis chorda</name>
    <dbReference type="NCBI Taxonomy" id="448386"/>
    <lineage>
        <taxon>Eukaryota</taxon>
        <taxon>Rhodophyta</taxon>
        <taxon>Florideophyceae</taxon>
        <taxon>Rhodymeniophycidae</taxon>
        <taxon>Gracilariales</taxon>
        <taxon>Gracilariaceae</taxon>
        <taxon>Gracilariopsis</taxon>
    </lineage>
</organism>